<dbReference type="Pfam" id="PF01345">
    <property type="entry name" value="DUF11"/>
    <property type="match status" value="1"/>
</dbReference>
<evidence type="ECO:0000256" key="3">
    <source>
        <dbReference type="ARBA" id="ARBA00022989"/>
    </source>
</evidence>
<dbReference type="PROSITE" id="PS50268">
    <property type="entry name" value="CADHERIN_2"/>
    <property type="match status" value="1"/>
</dbReference>
<organism evidence="6 7">
    <name type="scientific">Thiothrix lacustris</name>
    <dbReference type="NCBI Taxonomy" id="525917"/>
    <lineage>
        <taxon>Bacteria</taxon>
        <taxon>Pseudomonadati</taxon>
        <taxon>Pseudomonadota</taxon>
        <taxon>Gammaproteobacteria</taxon>
        <taxon>Thiotrichales</taxon>
        <taxon>Thiotrichaceae</taxon>
        <taxon>Thiothrix</taxon>
    </lineage>
</organism>
<dbReference type="GO" id="GO:0007156">
    <property type="term" value="P:homophilic cell adhesion via plasma membrane adhesion molecules"/>
    <property type="evidence" value="ECO:0007669"/>
    <property type="project" value="InterPro"/>
</dbReference>
<dbReference type="InterPro" id="IPR049804">
    <property type="entry name" value="Choice_anch_L"/>
</dbReference>
<evidence type="ECO:0000313" key="7">
    <source>
        <dbReference type="Proteomes" id="UP000192491"/>
    </source>
</evidence>
<keyword evidence="2" id="KW-0812">Transmembrane</keyword>
<evidence type="ECO:0000256" key="4">
    <source>
        <dbReference type="ARBA" id="ARBA00023180"/>
    </source>
</evidence>
<accession>A0A1Y1QXW1</accession>
<evidence type="ECO:0000256" key="2">
    <source>
        <dbReference type="ARBA" id="ARBA00022692"/>
    </source>
</evidence>
<dbReference type="InterPro" id="IPR013783">
    <property type="entry name" value="Ig-like_fold"/>
</dbReference>
<dbReference type="InterPro" id="IPR050174">
    <property type="entry name" value="Protocadherin/Cadherin-CA"/>
</dbReference>
<keyword evidence="3" id="KW-0472">Membrane</keyword>
<keyword evidence="3" id="KW-1133">Transmembrane helix</keyword>
<reference evidence="6 7" key="1">
    <citation type="submission" date="2017-01" db="EMBL/GenBank/DDBJ databases">
        <title>Novel large sulfur bacteria in the metagenomes of groundwater-fed chemosynthetic microbial mats in the Lake Huron basin.</title>
        <authorList>
            <person name="Sharrar A.M."/>
            <person name="Flood B.E."/>
            <person name="Bailey J.V."/>
            <person name="Jones D.S."/>
            <person name="Biddanda B."/>
            <person name="Ruberg S.A."/>
            <person name="Marcus D.N."/>
            <person name="Dick G.J."/>
        </authorList>
    </citation>
    <scope>NUCLEOTIDE SEQUENCE [LARGE SCALE GENOMIC DNA]</scope>
    <source>
        <strain evidence="6">A8</strain>
    </source>
</reference>
<dbReference type="EMBL" id="MTEJ01000006">
    <property type="protein sequence ID" value="OQX16249.1"/>
    <property type="molecule type" value="Genomic_DNA"/>
</dbReference>
<dbReference type="SUPFAM" id="SSF49313">
    <property type="entry name" value="Cadherin-like"/>
    <property type="match status" value="1"/>
</dbReference>
<dbReference type="Proteomes" id="UP000192491">
    <property type="component" value="Unassembled WGS sequence"/>
</dbReference>
<feature type="domain" description="Cadherin" evidence="5">
    <location>
        <begin position="436"/>
        <end position="532"/>
    </location>
</feature>
<protein>
    <recommendedName>
        <fullName evidence="5">Cadherin domain-containing protein</fullName>
    </recommendedName>
</protein>
<dbReference type="PANTHER" id="PTHR24028">
    <property type="entry name" value="CADHERIN-87A"/>
    <property type="match status" value="1"/>
</dbReference>
<comment type="subcellular location">
    <subcellularLocation>
        <location evidence="1">Membrane</location>
        <topology evidence="1">Single-pass membrane protein</topology>
    </subcellularLocation>
</comment>
<dbReference type="InterPro" id="IPR001434">
    <property type="entry name" value="OmcB-like_DUF11"/>
</dbReference>
<proteinExistence type="predicted"/>
<dbReference type="Gene3D" id="2.60.40.60">
    <property type="entry name" value="Cadherins"/>
    <property type="match status" value="1"/>
</dbReference>
<dbReference type="InterPro" id="IPR015919">
    <property type="entry name" value="Cadherin-like_sf"/>
</dbReference>
<dbReference type="GO" id="GO:0005509">
    <property type="term" value="F:calcium ion binding"/>
    <property type="evidence" value="ECO:0007669"/>
    <property type="project" value="InterPro"/>
</dbReference>
<sequence>MHHSPRHAAFIWRLRFLLGIAGAITTLHATTAYAGLALNQSATAPEIAASLDGPGLSISNLVITKGITGQYGTFSGGTESAGTGPVIGIQNGVFINTGSTATLLGPNNNPGFTVSTGSTYADTDLTKLSAGAVNDPAIIEFDIVPVGDKVNFVLSFGSEEYPEYVCSQFNDAFGLFVSGPGFSTTQNAAFIPNTSDAITVNNLNVGVAGAYQDGTACKLGNSAYFNDNGNGTGNANSQLDGFSKPITASLGGLTAGQTYHVKLALADAGDAALDSGAFFKWLTSTDSRPIDMELSAAASTLTPGKNGTVNVTYTAINKSGVLDSELVQTQLQWPAGVTVVSHDGGAAYNASNAVWDVGTVPANSSKSITFTLQVGSATSYKPSGEILFALHEDFDSTPFNSGAFPNEDDTATLTLTPVDNAPPVISSNGGAALAVNIPEGTTTITNIDASDAENGAETNLTYALSGADASLFAIGADGAVTLKTAPDFETPLDAGSNNVYNVTVTVTDAGGATDTQALQISVTDLDEIPPTIAINALTSDDILNKTETSADVAITGTSNAEDGQTVTIVLNGKSYTGNVTGGAWSVTVPLADAALLAESNHVITADVSDAAGNIAPKQPATLPSITRPQRLAAMTLL</sequence>
<evidence type="ECO:0000259" key="5">
    <source>
        <dbReference type="PROSITE" id="PS50268"/>
    </source>
</evidence>
<dbReference type="NCBIfam" id="NF038133">
    <property type="entry name" value="choice_anch_L"/>
    <property type="match status" value="1"/>
</dbReference>
<name>A0A1Y1QXW1_9GAMM</name>
<dbReference type="AlphaFoldDB" id="A0A1Y1QXW1"/>
<comment type="caution">
    <text evidence="6">The sequence shown here is derived from an EMBL/GenBank/DDBJ whole genome shotgun (WGS) entry which is preliminary data.</text>
</comment>
<dbReference type="Gene3D" id="2.60.40.10">
    <property type="entry name" value="Immunoglobulins"/>
    <property type="match status" value="1"/>
</dbReference>
<dbReference type="GO" id="GO:0005886">
    <property type="term" value="C:plasma membrane"/>
    <property type="evidence" value="ECO:0007669"/>
    <property type="project" value="TreeGrafter"/>
</dbReference>
<dbReference type="CDD" id="cd11304">
    <property type="entry name" value="Cadherin_repeat"/>
    <property type="match status" value="1"/>
</dbReference>
<gene>
    <name evidence="6" type="ORF">BWK73_04320</name>
</gene>
<keyword evidence="4" id="KW-0325">Glycoprotein</keyword>
<evidence type="ECO:0000256" key="1">
    <source>
        <dbReference type="ARBA" id="ARBA00004167"/>
    </source>
</evidence>
<dbReference type="PANTHER" id="PTHR24028:SF328">
    <property type="entry name" value="CADHERIN-3"/>
    <property type="match status" value="1"/>
</dbReference>
<dbReference type="InterPro" id="IPR002126">
    <property type="entry name" value="Cadherin-like_dom"/>
</dbReference>
<dbReference type="SMART" id="SM00112">
    <property type="entry name" value="CA"/>
    <property type="match status" value="1"/>
</dbReference>
<dbReference type="Pfam" id="PF00028">
    <property type="entry name" value="Cadherin"/>
    <property type="match status" value="1"/>
</dbReference>
<evidence type="ECO:0000313" key="6">
    <source>
        <dbReference type="EMBL" id="OQX16249.1"/>
    </source>
</evidence>
<dbReference type="NCBIfam" id="NF033510">
    <property type="entry name" value="Ca_tandemer"/>
    <property type="match status" value="1"/>
</dbReference>